<name>A0A5H7IN92_SALET</name>
<gene>
    <name evidence="1" type="ORF">E0940_22605</name>
</gene>
<protein>
    <submittedName>
        <fullName evidence="1">Uncharacterized protein</fullName>
    </submittedName>
</protein>
<comment type="caution">
    <text evidence="1">The sequence shown here is derived from an EMBL/GenBank/DDBJ whole genome shotgun (WGS) entry which is preliminary data.</text>
</comment>
<proteinExistence type="predicted"/>
<dbReference type="AlphaFoldDB" id="A0A5H7IN92"/>
<sequence>MNVIKGNLWSNGRKKSLSHLLEKIPPNEWDWYLYEIDAIGVAPRGMSMSDFEQQVLSSDTGVKLSWDEIKQFADSLDDITTCFLAALIKPVQYSLLDDGDLTFCQALIIISDSTFWEINLR</sequence>
<organism evidence="1">
    <name type="scientific">Salmonella enterica subsp. enterica serovar Mapo</name>
    <dbReference type="NCBI Taxonomy" id="2564752"/>
    <lineage>
        <taxon>Bacteria</taxon>
        <taxon>Pseudomonadati</taxon>
        <taxon>Pseudomonadota</taxon>
        <taxon>Gammaproteobacteria</taxon>
        <taxon>Enterobacterales</taxon>
        <taxon>Enterobacteriaceae</taxon>
        <taxon>Salmonella</taxon>
    </lineage>
</organism>
<dbReference type="EMBL" id="AAIETE010000041">
    <property type="protein sequence ID" value="ECD4529575.1"/>
    <property type="molecule type" value="Genomic_DNA"/>
</dbReference>
<accession>A0A5H7IN92</accession>
<reference evidence="1" key="1">
    <citation type="submission" date="2019-03" db="EMBL/GenBank/DDBJ databases">
        <authorList>
            <person name="Ashton P.M."/>
            <person name="Dallman T."/>
            <person name="Nair S."/>
            <person name="De Pinna E."/>
            <person name="Peters T."/>
            <person name="Grant K."/>
        </authorList>
    </citation>
    <scope>NUCLEOTIDE SEQUENCE</scope>
    <source>
        <strain evidence="1">266927</strain>
    </source>
</reference>
<evidence type="ECO:0000313" key="1">
    <source>
        <dbReference type="EMBL" id="ECD4529575.1"/>
    </source>
</evidence>